<dbReference type="EMBL" id="PVUE01000016">
    <property type="protein sequence ID" value="PRZ40562.1"/>
    <property type="molecule type" value="Genomic_DNA"/>
</dbReference>
<dbReference type="GO" id="GO:0016829">
    <property type="term" value="F:lyase activity"/>
    <property type="evidence" value="ECO:0007669"/>
    <property type="project" value="UniProtKB-KW"/>
</dbReference>
<dbReference type="CDD" id="cd00377">
    <property type="entry name" value="ICL_PEPM"/>
    <property type="match status" value="1"/>
</dbReference>
<evidence type="ECO:0000313" key="1">
    <source>
        <dbReference type="EMBL" id="PRZ40562.1"/>
    </source>
</evidence>
<dbReference type="PANTHER" id="PTHR42905">
    <property type="entry name" value="PHOSPHOENOLPYRUVATE CARBOXYLASE"/>
    <property type="match status" value="1"/>
</dbReference>
<accession>A0A2T0ZW35</accession>
<dbReference type="RefSeq" id="WP_106350192.1">
    <property type="nucleotide sequence ID" value="NZ_PVUE01000016.1"/>
</dbReference>
<reference evidence="1 2" key="1">
    <citation type="submission" date="2018-03" db="EMBL/GenBank/DDBJ databases">
        <title>Genomic Encyclopedia of Archaeal and Bacterial Type Strains, Phase II (KMG-II): from individual species to whole genera.</title>
        <authorList>
            <person name="Goeker M."/>
        </authorList>
    </citation>
    <scope>NUCLEOTIDE SEQUENCE [LARGE SCALE GENOMIC DNA]</scope>
    <source>
        <strain evidence="1 2">DSM 100065</strain>
    </source>
</reference>
<dbReference type="Proteomes" id="UP000237752">
    <property type="component" value="Unassembled WGS sequence"/>
</dbReference>
<organism evidence="1 2">
    <name type="scientific">Antricoccus suffuscus</name>
    <dbReference type="NCBI Taxonomy" id="1629062"/>
    <lineage>
        <taxon>Bacteria</taxon>
        <taxon>Bacillati</taxon>
        <taxon>Actinomycetota</taxon>
        <taxon>Actinomycetes</taxon>
        <taxon>Geodermatophilales</taxon>
        <taxon>Antricoccaceae</taxon>
        <taxon>Antricoccus</taxon>
    </lineage>
</organism>
<keyword evidence="2" id="KW-1185">Reference proteome</keyword>
<gene>
    <name evidence="1" type="ORF">CLV47_11695</name>
</gene>
<dbReference type="OrthoDB" id="9780430at2"/>
<dbReference type="InterPro" id="IPR040442">
    <property type="entry name" value="Pyrv_kinase-like_dom_sf"/>
</dbReference>
<keyword evidence="1" id="KW-0456">Lyase</keyword>
<evidence type="ECO:0000313" key="2">
    <source>
        <dbReference type="Proteomes" id="UP000237752"/>
    </source>
</evidence>
<dbReference type="AlphaFoldDB" id="A0A2T0ZW35"/>
<dbReference type="InterPro" id="IPR015813">
    <property type="entry name" value="Pyrv/PenolPyrv_kinase-like_dom"/>
</dbReference>
<dbReference type="Pfam" id="PF13714">
    <property type="entry name" value="PEP_mutase"/>
    <property type="match status" value="1"/>
</dbReference>
<sequence>MTSEENKASTFRALHVPGAPLLMPNPWDIGSAKVLASLGFKALATTSSGHAATLGKLDGAIGRDESLTHAQSLVDAVDLPFNADLENGFADDSQGVFDTVDAAIRVGLAGCSIEDFSGDDDDPIYTKEVAVERISAAVDAAKRAPGLVLTARAENFIHDRPDLADTIERLQAFQEAGADVLYAPGISKLDDIRTLVREVDRPVNILARPGLPSVAELADAGVARISVGGSFNKAAFGALVAAARELLEQGTYGYLDLAGAGNNQMSVAFDLD</sequence>
<name>A0A2T0ZW35_9ACTN</name>
<dbReference type="PANTHER" id="PTHR42905:SF16">
    <property type="entry name" value="CARBOXYPHOSPHONOENOLPYRUVATE PHOSPHONOMUTASE-LIKE PROTEIN (AFU_ORTHOLOGUE AFUA_5G07230)"/>
    <property type="match status" value="1"/>
</dbReference>
<dbReference type="SUPFAM" id="SSF51621">
    <property type="entry name" value="Phosphoenolpyruvate/pyruvate domain"/>
    <property type="match status" value="1"/>
</dbReference>
<dbReference type="InterPro" id="IPR039556">
    <property type="entry name" value="ICL/PEPM"/>
</dbReference>
<protein>
    <submittedName>
        <fullName evidence="1">2-methylisocitrate lyase-like PEP mutase family enzyme</fullName>
    </submittedName>
</protein>
<dbReference type="Gene3D" id="6.10.250.2750">
    <property type="match status" value="1"/>
</dbReference>
<dbReference type="Gene3D" id="3.20.20.60">
    <property type="entry name" value="Phosphoenolpyruvate-binding domains"/>
    <property type="match status" value="1"/>
</dbReference>
<proteinExistence type="predicted"/>
<comment type="caution">
    <text evidence="1">The sequence shown here is derived from an EMBL/GenBank/DDBJ whole genome shotgun (WGS) entry which is preliminary data.</text>
</comment>